<evidence type="ECO:0000313" key="1">
    <source>
        <dbReference type="EMBL" id="KAG5629116.1"/>
    </source>
</evidence>
<name>A0A9J6AXC7_SOLCO</name>
<comment type="caution">
    <text evidence="1">The sequence shown here is derived from an EMBL/GenBank/DDBJ whole genome shotgun (WGS) entry which is preliminary data.</text>
</comment>
<dbReference type="EMBL" id="JACXVP010000001">
    <property type="protein sequence ID" value="KAG5629116.1"/>
    <property type="molecule type" value="Genomic_DNA"/>
</dbReference>
<proteinExistence type="predicted"/>
<dbReference type="Proteomes" id="UP000824120">
    <property type="component" value="Chromosome 1"/>
</dbReference>
<dbReference type="AlphaFoldDB" id="A0A9J6AXC7"/>
<gene>
    <name evidence="1" type="ORF">H5410_000833</name>
</gene>
<accession>A0A9J6AXC7</accession>
<organism evidence="1 2">
    <name type="scientific">Solanum commersonii</name>
    <name type="common">Commerson's wild potato</name>
    <name type="synonym">Commerson's nightshade</name>
    <dbReference type="NCBI Taxonomy" id="4109"/>
    <lineage>
        <taxon>Eukaryota</taxon>
        <taxon>Viridiplantae</taxon>
        <taxon>Streptophyta</taxon>
        <taxon>Embryophyta</taxon>
        <taxon>Tracheophyta</taxon>
        <taxon>Spermatophyta</taxon>
        <taxon>Magnoliopsida</taxon>
        <taxon>eudicotyledons</taxon>
        <taxon>Gunneridae</taxon>
        <taxon>Pentapetalae</taxon>
        <taxon>asterids</taxon>
        <taxon>lamiids</taxon>
        <taxon>Solanales</taxon>
        <taxon>Solanaceae</taxon>
        <taxon>Solanoideae</taxon>
        <taxon>Solaneae</taxon>
        <taxon>Solanum</taxon>
    </lineage>
</organism>
<reference evidence="1 2" key="1">
    <citation type="submission" date="2020-09" db="EMBL/GenBank/DDBJ databases">
        <title>De no assembly of potato wild relative species, Solanum commersonii.</title>
        <authorList>
            <person name="Cho K."/>
        </authorList>
    </citation>
    <scope>NUCLEOTIDE SEQUENCE [LARGE SCALE GENOMIC DNA]</scope>
    <source>
        <strain evidence="1">LZ3.2</strain>
        <tissue evidence="1">Leaf</tissue>
    </source>
</reference>
<protein>
    <submittedName>
        <fullName evidence="1">Uncharacterized protein</fullName>
    </submittedName>
</protein>
<evidence type="ECO:0000313" key="2">
    <source>
        <dbReference type="Proteomes" id="UP000824120"/>
    </source>
</evidence>
<sequence>MAPKAKNVAISKRSRKRKPKYIGDKFVRETMLDLGLRFIFDHPGDCNLSLVRELRIGSLKLSIKLFRSEVAFLLWGFDHPVSEGPGIEEEAVDLTIAFHPNLTGKLVDVTRTKALDTSHGSILSAQERQACDDSVMARMFGMAELQLCVGGR</sequence>
<keyword evidence="2" id="KW-1185">Reference proteome</keyword>